<dbReference type="OrthoDB" id="19415at10239"/>
<proteinExistence type="predicted"/>
<reference evidence="1 2" key="1">
    <citation type="journal article" date="2014" name="BMC Microbiol.">
        <title>Characterization, sequencing and comparative genomic analysis of vB_AbaM-IME-AB2, a novel lytic bacteriophage that infects multidrug-resistant Acinetobacter baumannii clinical isolates.</title>
        <authorList>
            <person name="Peng F."/>
            <person name="Mi Z."/>
            <person name="Huang Y."/>
            <person name="Yuan X."/>
            <person name="Niu W."/>
            <person name="Wang Y."/>
            <person name="Hua Y."/>
            <person name="Fan H."/>
            <person name="Bai C."/>
            <person name="Tong Y."/>
        </authorList>
    </citation>
    <scope>NUCLEOTIDE SEQUENCE [LARGE SCALE GENOMIC DNA]</scope>
</reference>
<accession>K4P047</accession>
<dbReference type="Proteomes" id="UP000009200">
    <property type="component" value="Segment"/>
</dbReference>
<evidence type="ECO:0000313" key="2">
    <source>
        <dbReference type="Proteomes" id="UP000009200"/>
    </source>
</evidence>
<keyword evidence="2" id="KW-1185">Reference proteome</keyword>
<protein>
    <submittedName>
        <fullName evidence="1">Uncharacterized protein</fullName>
    </submittedName>
</protein>
<name>K4P047_9CAUD</name>
<gene>
    <name evidence="1" type="ORF">AB2_59</name>
</gene>
<sequence length="89" mass="10065">MWNEMNILELAKIIDNSFSQDEFLLTTQKVGGVSSISISPRTGQEIEFCKVGAAYGVKINDEEFELRSGEFESLLSPYLGRRMLLNLMN</sequence>
<dbReference type="EMBL" id="JX976549">
    <property type="protein sequence ID" value="AFV51543.1"/>
    <property type="molecule type" value="Genomic_DNA"/>
</dbReference>
<organism evidence="1 2">
    <name type="scientific">Acinetobacter phage vB_AbaM-IME-AB2</name>
    <dbReference type="NCBI Taxonomy" id="1243183"/>
    <lineage>
        <taxon>Viruses</taxon>
        <taxon>Duplodnaviria</taxon>
        <taxon>Heunggongvirae</taxon>
        <taxon>Uroviricota</taxon>
        <taxon>Caudoviricetes</taxon>
        <taxon>Obolenskvirus</taxon>
        <taxon>Obolenskvirus AB2</taxon>
    </lineage>
</organism>
<evidence type="ECO:0000313" key="1">
    <source>
        <dbReference type="EMBL" id="AFV51543.1"/>
    </source>
</evidence>